<dbReference type="GO" id="GO:0039694">
    <property type="term" value="P:viral RNA genome replication"/>
    <property type="evidence" value="ECO:0007669"/>
    <property type="project" value="InterPro"/>
</dbReference>
<dbReference type="Gene3D" id="3.30.70.270">
    <property type="match status" value="1"/>
</dbReference>
<feature type="domain" description="RdRp catalytic" evidence="4">
    <location>
        <begin position="214"/>
        <end position="342"/>
    </location>
</feature>
<evidence type="ECO:0000313" key="5">
    <source>
        <dbReference type="EMBL" id="APG78249.1"/>
    </source>
</evidence>
<protein>
    <submittedName>
        <fullName evidence="5">RdRp</fullName>
    </submittedName>
</protein>
<dbReference type="InterPro" id="IPR043502">
    <property type="entry name" value="DNA/RNA_pol_sf"/>
</dbReference>
<evidence type="ECO:0000259" key="4">
    <source>
        <dbReference type="PROSITE" id="PS50507"/>
    </source>
</evidence>
<proteinExistence type="predicted"/>
<dbReference type="Pfam" id="PF00680">
    <property type="entry name" value="RdRP_1"/>
    <property type="match status" value="1"/>
</dbReference>
<evidence type="ECO:0000256" key="1">
    <source>
        <dbReference type="ARBA" id="ARBA00022679"/>
    </source>
</evidence>
<keyword evidence="1" id="KW-0808">Transferase</keyword>
<dbReference type="InterPro" id="IPR007094">
    <property type="entry name" value="RNA-dir_pol_PSvirus"/>
</dbReference>
<sequence length="472" mass="53592">MYIGRARGFGQKFEPPQPSPYLEHLLPYCNGIQRSPVTLSLIREDIKDNLKSQNNVKPTNDYYLDEAIRRTREAFLLPEKQPLIHLNDVFDQDLPIWSSSPGLPWTQYGYKTKGDIKRDPSAIQRIRWFWHRVKCGKKVGLPDCCAYVRSHLVKPGETKVRAVWGYPATVTFGEAVFAIPLIRAYQKHRTPIAYGYELGIGGMKKLYQQFGKHKYFLGIDFKKFDKTLPPWLIHIAFDVLAQNLDFGKYQDRGTPRVGCVLRMFNAIRKYAICTTIRMCNGERYRKKAGLASGSYFTQLVGSVCNHILLTYAALRNNIKIEDILVFGDDSLVAVARPLTPDDVADALERFGMVVNVGKSGFSKNISSLTFLGYSINAGIPKKSTDKSAASLVWPERNDYTWDSLASRALGILYANLGVDNLIDHWCRTIVQFKPFDLVLTRDQQRYLAMLRLEPGGTLPTAFDFAFRLHGIG</sequence>
<dbReference type="GO" id="GO:0003968">
    <property type="term" value="F:RNA-directed RNA polymerase activity"/>
    <property type="evidence" value="ECO:0007669"/>
    <property type="project" value="InterPro"/>
</dbReference>
<dbReference type="EMBL" id="KX884136">
    <property type="protein sequence ID" value="APG78249.1"/>
    <property type="molecule type" value="Genomic_RNA"/>
</dbReference>
<reference evidence="5" key="1">
    <citation type="journal article" date="2016" name="Nature">
        <title>Redefining the invertebrate RNA virosphere.</title>
        <authorList>
            <person name="Shi M."/>
            <person name="Lin X.D."/>
            <person name="Tian J.H."/>
            <person name="Chen L.J."/>
            <person name="Chen X."/>
            <person name="Li C.X."/>
            <person name="Qin X.C."/>
            <person name="Li J."/>
            <person name="Cao J.P."/>
            <person name="Eden J.S."/>
            <person name="Buchmann J."/>
            <person name="Wang W."/>
            <person name="Xu J."/>
            <person name="Holmes E.C."/>
            <person name="Zhang Y.Z."/>
        </authorList>
    </citation>
    <scope>NUCLEOTIDE SEQUENCE</scope>
    <source>
        <strain evidence="5">QTM3514</strain>
    </source>
</reference>
<dbReference type="GO" id="GO:0003723">
    <property type="term" value="F:RNA binding"/>
    <property type="evidence" value="ECO:0007669"/>
    <property type="project" value="InterPro"/>
</dbReference>
<dbReference type="GO" id="GO:0006351">
    <property type="term" value="P:DNA-templated transcription"/>
    <property type="evidence" value="ECO:0007669"/>
    <property type="project" value="InterPro"/>
</dbReference>
<keyword evidence="2" id="KW-0548">Nucleotidyltransferase</keyword>
<dbReference type="PROSITE" id="PS50507">
    <property type="entry name" value="RDRP_SSRNA_POS"/>
    <property type="match status" value="1"/>
</dbReference>
<accession>A0A1L3KLQ4</accession>
<evidence type="ECO:0000256" key="3">
    <source>
        <dbReference type="ARBA" id="ARBA00022953"/>
    </source>
</evidence>
<dbReference type="InterPro" id="IPR001205">
    <property type="entry name" value="RNA-dir_pol_C"/>
</dbReference>
<name>A0A1L3KLQ4_9VIRU</name>
<organism evidence="5">
    <name type="scientific">Hubei partiti-like virus 36</name>
    <dbReference type="NCBI Taxonomy" id="1923043"/>
    <lineage>
        <taxon>Viruses</taxon>
        <taxon>Riboviria</taxon>
    </lineage>
</organism>
<dbReference type="InterPro" id="IPR043128">
    <property type="entry name" value="Rev_trsase/Diguanyl_cyclase"/>
</dbReference>
<dbReference type="SUPFAM" id="SSF56672">
    <property type="entry name" value="DNA/RNA polymerases"/>
    <property type="match status" value="1"/>
</dbReference>
<keyword evidence="3" id="KW-0693">Viral RNA replication</keyword>
<evidence type="ECO:0000256" key="2">
    <source>
        <dbReference type="ARBA" id="ARBA00022695"/>
    </source>
</evidence>